<protein>
    <submittedName>
        <fullName evidence="1">Uncharacterized protein</fullName>
    </submittedName>
</protein>
<keyword evidence="2" id="KW-1185">Reference proteome</keyword>
<accession>A0A409WTM3</accession>
<evidence type="ECO:0000313" key="2">
    <source>
        <dbReference type="Proteomes" id="UP000284706"/>
    </source>
</evidence>
<dbReference type="EMBL" id="NHYE01004819">
    <property type="protein sequence ID" value="PPQ81873.1"/>
    <property type="molecule type" value="Genomic_DNA"/>
</dbReference>
<reference evidence="1 2" key="1">
    <citation type="journal article" date="2018" name="Evol. Lett.">
        <title>Horizontal gene cluster transfer increased hallucinogenic mushroom diversity.</title>
        <authorList>
            <person name="Reynolds H.T."/>
            <person name="Vijayakumar V."/>
            <person name="Gluck-Thaler E."/>
            <person name="Korotkin H.B."/>
            <person name="Matheny P.B."/>
            <person name="Slot J.C."/>
        </authorList>
    </citation>
    <scope>NUCLEOTIDE SEQUENCE [LARGE SCALE GENOMIC DNA]</scope>
    <source>
        <strain evidence="1 2">SRW20</strain>
    </source>
</reference>
<proteinExistence type="predicted"/>
<dbReference type="InParanoid" id="A0A409WTM3"/>
<comment type="caution">
    <text evidence="1">The sequence shown here is derived from an EMBL/GenBank/DDBJ whole genome shotgun (WGS) entry which is preliminary data.</text>
</comment>
<dbReference type="AlphaFoldDB" id="A0A409WTM3"/>
<gene>
    <name evidence="1" type="ORF">CVT26_014378</name>
</gene>
<dbReference type="Proteomes" id="UP000284706">
    <property type="component" value="Unassembled WGS sequence"/>
</dbReference>
<evidence type="ECO:0000313" key="1">
    <source>
        <dbReference type="EMBL" id="PPQ81873.1"/>
    </source>
</evidence>
<name>A0A409WTM3_9AGAR</name>
<sequence>MLRNFGVRIAGASTGRSCANLGNGFLCRSRKPQCSKLDTPLLVSFVDWKSIVVVDRFLSITQVLSDEIRYCWRRVALDDKDRSRPGAMVVVYPRSTSLEEIDVIPYLSDLRLEG</sequence>
<organism evidence="1 2">
    <name type="scientific">Gymnopilus dilepis</name>
    <dbReference type="NCBI Taxonomy" id="231916"/>
    <lineage>
        <taxon>Eukaryota</taxon>
        <taxon>Fungi</taxon>
        <taxon>Dikarya</taxon>
        <taxon>Basidiomycota</taxon>
        <taxon>Agaricomycotina</taxon>
        <taxon>Agaricomycetes</taxon>
        <taxon>Agaricomycetidae</taxon>
        <taxon>Agaricales</taxon>
        <taxon>Agaricineae</taxon>
        <taxon>Hymenogastraceae</taxon>
        <taxon>Gymnopilus</taxon>
    </lineage>
</organism>